<organism evidence="9 10">
    <name type="scientific">Rudanella paleaurantiibacter</name>
    <dbReference type="NCBI Taxonomy" id="2614655"/>
    <lineage>
        <taxon>Bacteria</taxon>
        <taxon>Pseudomonadati</taxon>
        <taxon>Bacteroidota</taxon>
        <taxon>Cytophagia</taxon>
        <taxon>Cytophagales</taxon>
        <taxon>Cytophagaceae</taxon>
        <taxon>Rudanella</taxon>
    </lineage>
</organism>
<dbReference type="AlphaFoldDB" id="A0A7J5U632"/>
<proteinExistence type="inferred from homology"/>
<evidence type="ECO:0000256" key="3">
    <source>
        <dbReference type="ARBA" id="ARBA00022729"/>
    </source>
</evidence>
<evidence type="ECO:0000259" key="8">
    <source>
        <dbReference type="Pfam" id="PF14322"/>
    </source>
</evidence>
<dbReference type="InterPro" id="IPR012944">
    <property type="entry name" value="SusD_RagB_dom"/>
</dbReference>
<keyword evidence="5" id="KW-0998">Cell outer membrane</keyword>
<comment type="subcellular location">
    <subcellularLocation>
        <location evidence="1">Cell outer membrane</location>
    </subcellularLocation>
</comment>
<dbReference type="Pfam" id="PF07980">
    <property type="entry name" value="SusD_RagB"/>
    <property type="match status" value="1"/>
</dbReference>
<reference evidence="9 10" key="1">
    <citation type="submission" date="2019-10" db="EMBL/GenBank/DDBJ databases">
        <title>Rudanella paleaurantiibacter sp. nov., isolated from sludge.</title>
        <authorList>
            <person name="Xu S.Q."/>
        </authorList>
    </citation>
    <scope>NUCLEOTIDE SEQUENCE [LARGE SCALE GENOMIC DNA]</scope>
    <source>
        <strain evidence="9 10">HX-22-17</strain>
    </source>
</reference>
<feature type="domain" description="SusD-like N-terminal" evidence="8">
    <location>
        <begin position="105"/>
        <end position="233"/>
    </location>
</feature>
<evidence type="ECO:0000259" key="7">
    <source>
        <dbReference type="Pfam" id="PF07980"/>
    </source>
</evidence>
<dbReference type="Pfam" id="PF14322">
    <property type="entry name" value="SusD-like_3"/>
    <property type="match status" value="1"/>
</dbReference>
<gene>
    <name evidence="9" type="ORF">F5984_04185</name>
</gene>
<dbReference type="InterPro" id="IPR011990">
    <property type="entry name" value="TPR-like_helical_dom_sf"/>
</dbReference>
<dbReference type="InterPro" id="IPR033985">
    <property type="entry name" value="SusD-like_N"/>
</dbReference>
<feature type="domain" description="RagB/SusD" evidence="7">
    <location>
        <begin position="277"/>
        <end position="596"/>
    </location>
</feature>
<keyword evidence="10" id="KW-1185">Reference proteome</keyword>
<dbReference type="Gene3D" id="1.25.40.390">
    <property type="match status" value="1"/>
</dbReference>
<dbReference type="Proteomes" id="UP000488299">
    <property type="component" value="Unassembled WGS sequence"/>
</dbReference>
<evidence type="ECO:0000313" key="9">
    <source>
        <dbReference type="EMBL" id="KAB7733143.1"/>
    </source>
</evidence>
<protein>
    <submittedName>
        <fullName evidence="9">RagB/SusD family nutrient uptake outer membrane protein</fullName>
    </submittedName>
</protein>
<comment type="caution">
    <text evidence="9">The sequence shown here is derived from an EMBL/GenBank/DDBJ whole genome shotgun (WGS) entry which is preliminary data.</text>
</comment>
<evidence type="ECO:0000256" key="1">
    <source>
        <dbReference type="ARBA" id="ARBA00004442"/>
    </source>
</evidence>
<evidence type="ECO:0000256" key="4">
    <source>
        <dbReference type="ARBA" id="ARBA00023136"/>
    </source>
</evidence>
<comment type="similarity">
    <text evidence="2">Belongs to the SusD family.</text>
</comment>
<feature type="signal peptide" evidence="6">
    <location>
        <begin position="1"/>
        <end position="24"/>
    </location>
</feature>
<dbReference type="RefSeq" id="WP_152122981.1">
    <property type="nucleotide sequence ID" value="NZ_WELI01000001.1"/>
</dbReference>
<accession>A0A7J5U632</accession>
<sequence>MKKAKALLSAASLALLLVTTNGCNKDYLEIGPLGTTGEATLANKAGVNGLLTGAYSLLDGWGVPNTTYYFVGVSNWIFGGVTSDDAHTGTQASALPPMESVESYNYDPSLAPFNNKWVVLYAGVQRANDVLRVLAKVNDPSLSADEAKQLKAEATFLRAVYHFEAAKMWENIPYLDENVSYSNGNFNVPNSTSAWPKIEADFKFAADNLTATKTEVGRANSWAAKAFLAKVYMFQDKYAEAKPVLEDIIANGVTAAGQKYALVNYADNFNPSKKNGPESVFAVQMSVSENFQNGNYGDALNFPMGGPATCCGAYQPSFSLVNSYKTDPNTGLPLIDTFNDSDVKNDQNIESSTPFTPHEGTLDARLDWTVGRRGIPYLDWGNHPGKAWIRVQSVAGPYSPIKTVYYQAQAATTSAFSRWTSNNYTMIRFADVLLWAAEVEVEIGSLAKAQEYVNRVRARAANPAGWVKKYINPANPLQGFTNEPAANYKVGLYTNEFTAKGKDFAREAVRFERKLELAMEGHRFFDLRRWDNGTGYMANVLNAYVKHETSIPGYDFTYMKGATFKKGKTELYPIPQAQIDLSVVNGTPTLKQNPGY</sequence>
<evidence type="ECO:0000256" key="5">
    <source>
        <dbReference type="ARBA" id="ARBA00023237"/>
    </source>
</evidence>
<evidence type="ECO:0000313" key="10">
    <source>
        <dbReference type="Proteomes" id="UP000488299"/>
    </source>
</evidence>
<dbReference type="SUPFAM" id="SSF48452">
    <property type="entry name" value="TPR-like"/>
    <property type="match status" value="1"/>
</dbReference>
<dbReference type="GO" id="GO:0009279">
    <property type="term" value="C:cell outer membrane"/>
    <property type="evidence" value="ECO:0007669"/>
    <property type="project" value="UniProtKB-SubCell"/>
</dbReference>
<keyword evidence="3 6" id="KW-0732">Signal</keyword>
<feature type="chain" id="PRO_5029912736" evidence="6">
    <location>
        <begin position="25"/>
        <end position="596"/>
    </location>
</feature>
<dbReference type="EMBL" id="WELI01000001">
    <property type="protein sequence ID" value="KAB7733143.1"/>
    <property type="molecule type" value="Genomic_DNA"/>
</dbReference>
<name>A0A7J5U632_9BACT</name>
<keyword evidence="4" id="KW-0472">Membrane</keyword>
<evidence type="ECO:0000256" key="2">
    <source>
        <dbReference type="ARBA" id="ARBA00006275"/>
    </source>
</evidence>
<evidence type="ECO:0000256" key="6">
    <source>
        <dbReference type="SAM" id="SignalP"/>
    </source>
</evidence>